<name>A0A133UN70_9EURY</name>
<dbReference type="SUPFAM" id="SSF53697">
    <property type="entry name" value="SIS domain"/>
    <property type="match status" value="1"/>
</dbReference>
<sequence>MMGRLEKMTGNSSIIERFPSAFEKSVQKINYGEVERSESFNKTVVCGLGLSGVIGRAFAIRLAHCADAGEERRVSFYKDAGNIVSREGDLAIVFSGSGQKFWAQTLKPVKELEGRVVGITSFSNSPLSDIATLCLKVPGRKKPREKGKLENPPESPREVLFEIRTFLAMETFIHLLVREDKISVRAIENKHPHIT</sequence>
<reference evidence="3 4" key="1">
    <citation type="journal article" date="2016" name="Sci. Rep.">
        <title>Metabolic traits of an uncultured archaeal lineage -MSBL1- from brine pools of the Red Sea.</title>
        <authorList>
            <person name="Mwirichia R."/>
            <person name="Alam I."/>
            <person name="Rashid M."/>
            <person name="Vinu M."/>
            <person name="Ba-Alawi W."/>
            <person name="Anthony Kamau A."/>
            <person name="Kamanda Ngugi D."/>
            <person name="Goker M."/>
            <person name="Klenk H.P."/>
            <person name="Bajic V."/>
            <person name="Stingl U."/>
        </authorList>
    </citation>
    <scope>NUCLEOTIDE SEQUENCE [LARGE SCALE GENOMIC DNA]</scope>
    <source>
        <strain evidence="3">SCGC-AAA259E19</strain>
    </source>
</reference>
<accession>A0A133UN70</accession>
<dbReference type="PANTHER" id="PTHR43443">
    <property type="entry name" value="3-HEXULOSE-6-PHOSPHATE ISOMERASE"/>
    <property type="match status" value="1"/>
</dbReference>
<dbReference type="GO" id="GO:0097367">
    <property type="term" value="F:carbohydrate derivative binding"/>
    <property type="evidence" value="ECO:0007669"/>
    <property type="project" value="InterPro"/>
</dbReference>
<evidence type="ECO:0000259" key="2">
    <source>
        <dbReference type="PROSITE" id="PS51464"/>
    </source>
</evidence>
<feature type="domain" description="SIS" evidence="2">
    <location>
        <begin position="25"/>
        <end position="182"/>
    </location>
</feature>
<proteinExistence type="inferred from homology"/>
<dbReference type="InterPro" id="IPR046348">
    <property type="entry name" value="SIS_dom_sf"/>
</dbReference>
<evidence type="ECO:0000256" key="1">
    <source>
        <dbReference type="ARBA" id="ARBA00009235"/>
    </source>
</evidence>
<dbReference type="Pfam" id="PF01380">
    <property type="entry name" value="SIS"/>
    <property type="match status" value="1"/>
</dbReference>
<evidence type="ECO:0000313" key="4">
    <source>
        <dbReference type="Proteomes" id="UP000070284"/>
    </source>
</evidence>
<dbReference type="InterPro" id="IPR017552">
    <property type="entry name" value="PHI/rmpB"/>
</dbReference>
<organism evidence="3 4">
    <name type="scientific">candidate division MSBL1 archaeon SCGC-AAA259E19</name>
    <dbReference type="NCBI Taxonomy" id="1698264"/>
    <lineage>
        <taxon>Archaea</taxon>
        <taxon>Methanobacteriati</taxon>
        <taxon>Methanobacteriota</taxon>
        <taxon>candidate division MSBL1</taxon>
    </lineage>
</organism>
<comment type="similarity">
    <text evidence="1">Belongs to the SIS family. PHI subfamily.</text>
</comment>
<dbReference type="AlphaFoldDB" id="A0A133UN70"/>
<gene>
    <name evidence="3" type="ORF">AKJ65_01330</name>
</gene>
<dbReference type="GO" id="GO:0016853">
    <property type="term" value="F:isomerase activity"/>
    <property type="evidence" value="ECO:0007669"/>
    <property type="project" value="InterPro"/>
</dbReference>
<evidence type="ECO:0000313" key="3">
    <source>
        <dbReference type="EMBL" id="KXA95655.1"/>
    </source>
</evidence>
<protein>
    <recommendedName>
        <fullName evidence="2">SIS domain-containing protein</fullName>
    </recommendedName>
</protein>
<dbReference type="PROSITE" id="PS51464">
    <property type="entry name" value="SIS"/>
    <property type="match status" value="1"/>
</dbReference>
<dbReference type="EMBL" id="LHXO01000010">
    <property type="protein sequence ID" value="KXA95655.1"/>
    <property type="molecule type" value="Genomic_DNA"/>
</dbReference>
<dbReference type="Gene3D" id="3.40.50.10490">
    <property type="entry name" value="Glucose-6-phosphate isomerase like protein, domain 1"/>
    <property type="match status" value="1"/>
</dbReference>
<dbReference type="InterPro" id="IPR001347">
    <property type="entry name" value="SIS_dom"/>
</dbReference>
<dbReference type="GO" id="GO:1901135">
    <property type="term" value="P:carbohydrate derivative metabolic process"/>
    <property type="evidence" value="ECO:0007669"/>
    <property type="project" value="InterPro"/>
</dbReference>
<dbReference type="Proteomes" id="UP000070284">
    <property type="component" value="Unassembled WGS sequence"/>
</dbReference>
<comment type="caution">
    <text evidence="3">The sequence shown here is derived from an EMBL/GenBank/DDBJ whole genome shotgun (WGS) entry which is preliminary data.</text>
</comment>
<keyword evidence="4" id="KW-1185">Reference proteome</keyword>
<dbReference type="PANTHER" id="PTHR43443:SF1">
    <property type="entry name" value="3-HEXULOSE-6-PHOSPHATE ISOMERASE"/>
    <property type="match status" value="1"/>
</dbReference>